<protein>
    <submittedName>
        <fullName evidence="1">Uncharacterized protein</fullName>
    </submittedName>
</protein>
<evidence type="ECO:0000313" key="1">
    <source>
        <dbReference type="EMBL" id="JAD67323.1"/>
    </source>
</evidence>
<proteinExistence type="predicted"/>
<reference evidence="1" key="1">
    <citation type="submission" date="2014-09" db="EMBL/GenBank/DDBJ databases">
        <authorList>
            <person name="Magalhaes I.L.F."/>
            <person name="Oliveira U."/>
            <person name="Santos F.R."/>
            <person name="Vidigal T.H.D.A."/>
            <person name="Brescovit A.D."/>
            <person name="Santos A.J."/>
        </authorList>
    </citation>
    <scope>NUCLEOTIDE SEQUENCE</scope>
    <source>
        <tissue evidence="1">Shoot tissue taken approximately 20 cm above the soil surface</tissue>
    </source>
</reference>
<organism evidence="1">
    <name type="scientific">Arundo donax</name>
    <name type="common">Giant reed</name>
    <name type="synonym">Donax arundinaceus</name>
    <dbReference type="NCBI Taxonomy" id="35708"/>
    <lineage>
        <taxon>Eukaryota</taxon>
        <taxon>Viridiplantae</taxon>
        <taxon>Streptophyta</taxon>
        <taxon>Embryophyta</taxon>
        <taxon>Tracheophyta</taxon>
        <taxon>Spermatophyta</taxon>
        <taxon>Magnoliopsida</taxon>
        <taxon>Liliopsida</taxon>
        <taxon>Poales</taxon>
        <taxon>Poaceae</taxon>
        <taxon>PACMAD clade</taxon>
        <taxon>Arundinoideae</taxon>
        <taxon>Arundineae</taxon>
        <taxon>Arundo</taxon>
    </lineage>
</organism>
<dbReference type="EMBL" id="GBRH01230572">
    <property type="protein sequence ID" value="JAD67323.1"/>
    <property type="molecule type" value="Transcribed_RNA"/>
</dbReference>
<name>A0A0A9BYM2_ARUDO</name>
<reference evidence="1" key="2">
    <citation type="journal article" date="2015" name="Data Brief">
        <title>Shoot transcriptome of the giant reed, Arundo donax.</title>
        <authorList>
            <person name="Barrero R.A."/>
            <person name="Guerrero F.D."/>
            <person name="Moolhuijzen P."/>
            <person name="Goolsby J.A."/>
            <person name="Tidwell J."/>
            <person name="Bellgard S.E."/>
            <person name="Bellgard M.I."/>
        </authorList>
    </citation>
    <scope>NUCLEOTIDE SEQUENCE</scope>
    <source>
        <tissue evidence="1">Shoot tissue taken approximately 20 cm above the soil surface</tissue>
    </source>
</reference>
<accession>A0A0A9BYM2</accession>
<dbReference type="AlphaFoldDB" id="A0A0A9BYM2"/>
<sequence length="34" mass="4064">MDHTVPKISYPITYSHIYINDPNLNLMKYCCFLD</sequence>